<keyword evidence="7 12" id="KW-0315">Glutamine amidotransferase</keyword>
<dbReference type="GO" id="GO:0000107">
    <property type="term" value="F:imidazoleglycerol-phosphate synthase activity"/>
    <property type="evidence" value="ECO:0007669"/>
    <property type="project" value="UniProtKB-UniRule"/>
</dbReference>
<dbReference type="PROSITE" id="PS51273">
    <property type="entry name" value="GATASE_TYPE_1"/>
    <property type="match status" value="1"/>
</dbReference>
<comment type="subcellular location">
    <subcellularLocation>
        <location evidence="1 12">Cytoplasm</location>
    </subcellularLocation>
</comment>
<keyword evidence="15" id="KW-0328">Glycosyltransferase</keyword>
<protein>
    <recommendedName>
        <fullName evidence="12">Imidazole glycerol phosphate synthase subunit HisH</fullName>
        <ecNumber evidence="12">4.3.2.10</ecNumber>
    </recommendedName>
    <alternativeName>
        <fullName evidence="12">IGP synthase glutaminase subunit</fullName>
        <ecNumber evidence="12">3.5.1.2</ecNumber>
    </alternativeName>
    <alternativeName>
        <fullName evidence="12">IGP synthase subunit HisH</fullName>
    </alternativeName>
    <alternativeName>
        <fullName evidence="12">ImGP synthase subunit HisH</fullName>
        <shortName evidence="12">IGPS subunit HisH</shortName>
    </alternativeName>
</protein>
<dbReference type="PANTHER" id="PTHR42701">
    <property type="entry name" value="IMIDAZOLE GLYCEROL PHOSPHATE SYNTHASE SUBUNIT HISH"/>
    <property type="match status" value="1"/>
</dbReference>
<feature type="domain" description="Glutamine amidotransferase" evidence="14">
    <location>
        <begin position="10"/>
        <end position="210"/>
    </location>
</feature>
<feature type="active site" evidence="12 13">
    <location>
        <position position="195"/>
    </location>
</feature>
<dbReference type="GO" id="GO:0005737">
    <property type="term" value="C:cytoplasm"/>
    <property type="evidence" value="ECO:0007669"/>
    <property type="project" value="UniProtKB-SubCell"/>
</dbReference>
<proteinExistence type="inferred from homology"/>
<comment type="pathway">
    <text evidence="2 12">Amino-acid biosynthesis; L-histidine biosynthesis; L-histidine from 5-phospho-alpha-D-ribose 1-diphosphate: step 5/9.</text>
</comment>
<dbReference type="GO" id="GO:0016829">
    <property type="term" value="F:lyase activity"/>
    <property type="evidence" value="ECO:0007669"/>
    <property type="project" value="UniProtKB-KW"/>
</dbReference>
<accession>Q1PWX7</accession>
<evidence type="ECO:0000256" key="5">
    <source>
        <dbReference type="ARBA" id="ARBA00022605"/>
    </source>
</evidence>
<evidence type="ECO:0000256" key="11">
    <source>
        <dbReference type="ARBA" id="ARBA00049534"/>
    </source>
</evidence>
<evidence type="ECO:0000259" key="14">
    <source>
        <dbReference type="Pfam" id="PF00117"/>
    </source>
</evidence>
<evidence type="ECO:0000256" key="9">
    <source>
        <dbReference type="ARBA" id="ARBA00023239"/>
    </source>
</evidence>
<evidence type="ECO:0000256" key="12">
    <source>
        <dbReference type="HAMAP-Rule" id="MF_00278"/>
    </source>
</evidence>
<dbReference type="AlphaFoldDB" id="Q1PWX7"/>
<keyword evidence="9 12" id="KW-0456">Lyase</keyword>
<feature type="active site" evidence="12 13">
    <location>
        <position position="197"/>
    </location>
</feature>
<dbReference type="InterPro" id="IPR017926">
    <property type="entry name" value="GATASE"/>
</dbReference>
<evidence type="ECO:0000256" key="10">
    <source>
        <dbReference type="ARBA" id="ARBA00047838"/>
    </source>
</evidence>
<dbReference type="Gene3D" id="3.40.50.880">
    <property type="match status" value="1"/>
</dbReference>
<keyword evidence="15" id="KW-0808">Transferase</keyword>
<comment type="catalytic activity">
    <reaction evidence="10 12">
        <text>5-[(5-phospho-1-deoxy-D-ribulos-1-ylimino)methylamino]-1-(5-phospho-beta-D-ribosyl)imidazole-4-carboxamide + L-glutamine = D-erythro-1-(imidazol-4-yl)glycerol 3-phosphate + 5-amino-1-(5-phospho-beta-D-ribosyl)imidazole-4-carboxamide + L-glutamate + H(+)</text>
        <dbReference type="Rhea" id="RHEA:24793"/>
        <dbReference type="ChEBI" id="CHEBI:15378"/>
        <dbReference type="ChEBI" id="CHEBI:29985"/>
        <dbReference type="ChEBI" id="CHEBI:58278"/>
        <dbReference type="ChEBI" id="CHEBI:58359"/>
        <dbReference type="ChEBI" id="CHEBI:58475"/>
        <dbReference type="ChEBI" id="CHEBI:58525"/>
        <dbReference type="EC" id="4.3.2.10"/>
    </reaction>
</comment>
<reference evidence="15" key="2">
    <citation type="submission" date="2006-01" db="EMBL/GenBank/DDBJ databases">
        <authorList>
            <person name="Genoscope"/>
        </authorList>
    </citation>
    <scope>NUCLEOTIDE SEQUENCE</scope>
</reference>
<keyword evidence="5 12" id="KW-0028">Amino-acid biosynthesis</keyword>
<dbReference type="FunFam" id="3.40.50.880:FF:000009">
    <property type="entry name" value="Imidazole glycerol phosphate synthase subunit HisH"/>
    <property type="match status" value="1"/>
</dbReference>
<evidence type="ECO:0000256" key="2">
    <source>
        <dbReference type="ARBA" id="ARBA00005091"/>
    </source>
</evidence>
<dbReference type="CDD" id="cd01748">
    <property type="entry name" value="GATase1_IGP_Synthase"/>
    <property type="match status" value="1"/>
</dbReference>
<dbReference type="InterPro" id="IPR029062">
    <property type="entry name" value="Class_I_gatase-like"/>
</dbReference>
<comment type="catalytic activity">
    <reaction evidence="11 12">
        <text>L-glutamine + H2O = L-glutamate + NH4(+)</text>
        <dbReference type="Rhea" id="RHEA:15889"/>
        <dbReference type="ChEBI" id="CHEBI:15377"/>
        <dbReference type="ChEBI" id="CHEBI:28938"/>
        <dbReference type="ChEBI" id="CHEBI:29985"/>
        <dbReference type="ChEBI" id="CHEBI:58359"/>
        <dbReference type="EC" id="3.5.1.2"/>
    </reaction>
</comment>
<evidence type="ECO:0000256" key="13">
    <source>
        <dbReference type="PIRSR" id="PIRSR000495-1"/>
    </source>
</evidence>
<dbReference type="UniPathway" id="UPA00031">
    <property type="reaction ID" value="UER00010"/>
</dbReference>
<dbReference type="EC" id="3.5.1.2" evidence="12"/>
<dbReference type="SUPFAM" id="SSF52317">
    <property type="entry name" value="Class I glutamine amidotransferase-like"/>
    <property type="match status" value="1"/>
</dbReference>
<keyword evidence="8 12" id="KW-0368">Histidine biosynthesis</keyword>
<dbReference type="GO" id="GO:0000105">
    <property type="term" value="P:L-histidine biosynthetic process"/>
    <property type="evidence" value="ECO:0007669"/>
    <property type="project" value="UniProtKB-UniRule"/>
</dbReference>
<dbReference type="HAMAP" id="MF_00278">
    <property type="entry name" value="HisH"/>
    <property type="match status" value="1"/>
</dbReference>
<feature type="active site" description="Nucleophile" evidence="12 13">
    <location>
        <position position="85"/>
    </location>
</feature>
<organism evidence="15">
    <name type="scientific">Kuenenia stuttgartiensis</name>
    <dbReference type="NCBI Taxonomy" id="174633"/>
    <lineage>
        <taxon>Bacteria</taxon>
        <taxon>Pseudomonadati</taxon>
        <taxon>Planctomycetota</taxon>
        <taxon>Candidatus Brocadiia</taxon>
        <taxon>Candidatus Brocadiales</taxon>
        <taxon>Candidatus Brocadiaceae</taxon>
        <taxon>Candidatus Kuenenia</taxon>
    </lineage>
</organism>
<evidence type="ECO:0000256" key="1">
    <source>
        <dbReference type="ARBA" id="ARBA00004496"/>
    </source>
</evidence>
<comment type="subunit">
    <text evidence="3 12">Heterodimer of HisH and HisF.</text>
</comment>
<dbReference type="NCBIfam" id="TIGR01855">
    <property type="entry name" value="IMP_synth_hisH"/>
    <property type="match status" value="1"/>
</dbReference>
<keyword evidence="6 12" id="KW-0378">Hydrolase</keyword>
<keyword evidence="4 12" id="KW-0963">Cytoplasm</keyword>
<evidence type="ECO:0000313" key="15">
    <source>
        <dbReference type="EMBL" id="CAJ71731.1"/>
    </source>
</evidence>
<dbReference type="Pfam" id="PF00117">
    <property type="entry name" value="GATase"/>
    <property type="match status" value="1"/>
</dbReference>
<evidence type="ECO:0000256" key="6">
    <source>
        <dbReference type="ARBA" id="ARBA00022801"/>
    </source>
</evidence>
<gene>
    <name evidence="12 15" type="primary">hisH</name>
    <name evidence="15" type="ORF">kustc0986</name>
</gene>
<dbReference type="EMBL" id="CT573073">
    <property type="protein sequence ID" value="CAJ71731.1"/>
    <property type="molecule type" value="Genomic_DNA"/>
</dbReference>
<evidence type="ECO:0000256" key="7">
    <source>
        <dbReference type="ARBA" id="ARBA00022962"/>
    </source>
</evidence>
<name>Q1PWX7_KUEST</name>
<dbReference type="GO" id="GO:0004359">
    <property type="term" value="F:glutaminase activity"/>
    <property type="evidence" value="ECO:0007669"/>
    <property type="project" value="UniProtKB-EC"/>
</dbReference>
<dbReference type="InterPro" id="IPR010139">
    <property type="entry name" value="Imidazole-glycPsynth_HisH"/>
</dbReference>
<reference evidence="15" key="1">
    <citation type="journal article" date="2006" name="Nature">
        <title>Deciphering the evolution and metabolism of an anammox bacterium from a community genome.</title>
        <authorList>
            <person name="Strous M."/>
            <person name="Pelletier E."/>
            <person name="Mangenot S."/>
            <person name="Rattei T."/>
            <person name="Lehner A."/>
            <person name="Taylor M.W."/>
            <person name="Horn M."/>
            <person name="Daims H."/>
            <person name="Bartol-Mavel D."/>
            <person name="Wincker P."/>
            <person name="Barbe V."/>
            <person name="Fonknechten N."/>
            <person name="Vallenet D."/>
            <person name="Segurens B."/>
            <person name="Schenowitz-Truong C."/>
            <person name="Medigue C."/>
            <person name="Collingro A."/>
            <person name="Snel B."/>
            <person name="Dutilh B.E."/>
            <person name="OpDenCamp H.J.M."/>
            <person name="vanDerDrift C."/>
            <person name="Cirpus I."/>
            <person name="vanDePas-Schoonen K.T."/>
            <person name="Harhangi H.R."/>
            <person name="vanNiftrik L."/>
            <person name="Schmid M."/>
            <person name="Keltjens J."/>
            <person name="vanDeVossenberg J."/>
            <person name="Kartal B."/>
            <person name="Meier H."/>
            <person name="Frishman D."/>
            <person name="Huynen M.A."/>
            <person name="Mewes H."/>
            <person name="Weissenbach J."/>
            <person name="Jetten M.S.M."/>
            <person name="Wagner M."/>
            <person name="LePaslier D."/>
        </authorList>
    </citation>
    <scope>NUCLEOTIDE SEQUENCE</scope>
</reference>
<dbReference type="PIRSF" id="PIRSF000495">
    <property type="entry name" value="Amidotransf_hisH"/>
    <property type="match status" value="1"/>
</dbReference>
<evidence type="ECO:0000256" key="4">
    <source>
        <dbReference type="ARBA" id="ARBA00022490"/>
    </source>
</evidence>
<evidence type="ECO:0000256" key="3">
    <source>
        <dbReference type="ARBA" id="ARBA00011152"/>
    </source>
</evidence>
<dbReference type="EC" id="4.3.2.10" evidence="12"/>
<sequence>MAETHCMITVVDYGMGNLRSVEKGFERFGFEVKVSDNPNDIKHTDKLVLPGVGAFKDAMIGLQKRGLIEPIIDFVRRGKPFLGICLGLQLLFSRSCEDGEHMGLDIIPGKVIRFDFSGRQTNEKLKIPHMGWNQIDIVRQDNPLLKNVPCNSYMYFVHSYYVCPEDKNVVATETEYGVRFTSMIWHKNIFATQFHPEKSQKYGLAILENFGNL</sequence>
<comment type="function">
    <text evidence="12">IGPS catalyzes the conversion of PRFAR and glutamine to IGP, AICAR and glutamate. The HisH subunit catalyzes the hydrolysis of glutamine to glutamate and ammonia as part of the synthesis of IGP and AICAR. The resulting ammonia molecule is channeled to the active site of HisF.</text>
</comment>
<evidence type="ECO:0000256" key="8">
    <source>
        <dbReference type="ARBA" id="ARBA00023102"/>
    </source>
</evidence>
<dbReference type="PANTHER" id="PTHR42701:SF1">
    <property type="entry name" value="IMIDAZOLE GLYCEROL PHOSPHATE SYNTHASE SUBUNIT HISH"/>
    <property type="match status" value="1"/>
</dbReference>